<keyword evidence="2" id="KW-0695">RNA-directed DNA polymerase</keyword>
<dbReference type="EMBL" id="PKPP01000678">
    <property type="protein sequence ID" value="PWA89868.1"/>
    <property type="molecule type" value="Genomic_DNA"/>
</dbReference>
<dbReference type="AlphaFoldDB" id="A0A2U1PVT4"/>
<gene>
    <name evidence="2" type="ORF">CTI12_AA106520</name>
</gene>
<keyword evidence="3" id="KW-1185">Reference proteome</keyword>
<accession>A0A2U1PVT4</accession>
<keyword evidence="2" id="KW-0808">Transferase</keyword>
<feature type="domain" description="Reverse transcriptase zinc-binding" evidence="1">
    <location>
        <begin position="76"/>
        <end position="124"/>
    </location>
</feature>
<dbReference type="Proteomes" id="UP000245207">
    <property type="component" value="Unassembled WGS sequence"/>
</dbReference>
<proteinExistence type="predicted"/>
<dbReference type="InterPro" id="IPR026960">
    <property type="entry name" value="RVT-Znf"/>
</dbReference>
<evidence type="ECO:0000313" key="2">
    <source>
        <dbReference type="EMBL" id="PWA89868.1"/>
    </source>
</evidence>
<evidence type="ECO:0000259" key="1">
    <source>
        <dbReference type="Pfam" id="PF13966"/>
    </source>
</evidence>
<keyword evidence="2" id="KW-0548">Nucleotidyltransferase</keyword>
<comment type="caution">
    <text evidence="2">The sequence shown here is derived from an EMBL/GenBank/DDBJ whole genome shotgun (WGS) entry which is preliminary data.</text>
</comment>
<evidence type="ECO:0000313" key="3">
    <source>
        <dbReference type="Proteomes" id="UP000245207"/>
    </source>
</evidence>
<dbReference type="GO" id="GO:0003964">
    <property type="term" value="F:RNA-directed DNA polymerase activity"/>
    <property type="evidence" value="ECO:0007669"/>
    <property type="project" value="UniProtKB-KW"/>
</dbReference>
<protein>
    <submittedName>
        <fullName evidence="2">Reverse transcriptase zinc-binding domain-containing protein</fullName>
    </submittedName>
</protein>
<reference evidence="2 3" key="1">
    <citation type="journal article" date="2018" name="Mol. Plant">
        <title>The genome of Artemisia annua provides insight into the evolution of Asteraceae family and artemisinin biosynthesis.</title>
        <authorList>
            <person name="Shen Q."/>
            <person name="Zhang L."/>
            <person name="Liao Z."/>
            <person name="Wang S."/>
            <person name="Yan T."/>
            <person name="Shi P."/>
            <person name="Liu M."/>
            <person name="Fu X."/>
            <person name="Pan Q."/>
            <person name="Wang Y."/>
            <person name="Lv Z."/>
            <person name="Lu X."/>
            <person name="Zhang F."/>
            <person name="Jiang W."/>
            <person name="Ma Y."/>
            <person name="Chen M."/>
            <person name="Hao X."/>
            <person name="Li L."/>
            <person name="Tang Y."/>
            <person name="Lv G."/>
            <person name="Zhou Y."/>
            <person name="Sun X."/>
            <person name="Brodelius P.E."/>
            <person name="Rose J.K.C."/>
            <person name="Tang K."/>
        </authorList>
    </citation>
    <scope>NUCLEOTIDE SEQUENCE [LARGE SCALE GENOMIC DNA]</scope>
    <source>
        <strain evidence="3">cv. Huhao1</strain>
        <tissue evidence="2">Leaf</tissue>
    </source>
</reference>
<name>A0A2U1PVT4_ARTAN</name>
<organism evidence="2 3">
    <name type="scientific">Artemisia annua</name>
    <name type="common">Sweet wormwood</name>
    <dbReference type="NCBI Taxonomy" id="35608"/>
    <lineage>
        <taxon>Eukaryota</taxon>
        <taxon>Viridiplantae</taxon>
        <taxon>Streptophyta</taxon>
        <taxon>Embryophyta</taxon>
        <taxon>Tracheophyta</taxon>
        <taxon>Spermatophyta</taxon>
        <taxon>Magnoliopsida</taxon>
        <taxon>eudicotyledons</taxon>
        <taxon>Gunneridae</taxon>
        <taxon>Pentapetalae</taxon>
        <taxon>asterids</taxon>
        <taxon>campanulids</taxon>
        <taxon>Asterales</taxon>
        <taxon>Asteraceae</taxon>
        <taxon>Asteroideae</taxon>
        <taxon>Anthemideae</taxon>
        <taxon>Artemisiinae</taxon>
        <taxon>Artemisia</taxon>
    </lineage>
</organism>
<dbReference type="Pfam" id="PF13966">
    <property type="entry name" value="zf-RVT"/>
    <property type="match status" value="1"/>
</dbReference>
<sequence length="127" mass="14889">MINDRFIGGQWTWQWKRPITFDCIDAMLLLLQSELQHVTLTSNSDIWKWHIGSDGSFAVSTTRSHSDNLLLPSLNSSTIWNRCLPCKVNFFLWRFRLDRIPHRLNLCKHGIEIKSILCPVCNNNRVH</sequence>